<dbReference type="InterPro" id="IPR003594">
    <property type="entry name" value="HATPase_dom"/>
</dbReference>
<dbReference type="PROSITE" id="PS50885">
    <property type="entry name" value="HAMP"/>
    <property type="match status" value="1"/>
</dbReference>
<dbReference type="PANTHER" id="PTHR44936:SF5">
    <property type="entry name" value="SENSOR HISTIDINE KINASE ENVZ"/>
    <property type="match status" value="1"/>
</dbReference>
<dbReference type="SMART" id="SM00387">
    <property type="entry name" value="HATPase_c"/>
    <property type="match status" value="1"/>
</dbReference>
<dbReference type="SUPFAM" id="SSF158472">
    <property type="entry name" value="HAMP domain-like"/>
    <property type="match status" value="1"/>
</dbReference>
<keyword evidence="8 16" id="KW-0812">Transmembrane</keyword>
<dbReference type="CDD" id="cd06225">
    <property type="entry name" value="HAMP"/>
    <property type="match status" value="1"/>
</dbReference>
<dbReference type="InterPro" id="IPR050980">
    <property type="entry name" value="2C_sensor_his_kinase"/>
</dbReference>
<dbReference type="InterPro" id="IPR036097">
    <property type="entry name" value="HisK_dim/P_sf"/>
</dbReference>
<evidence type="ECO:0000256" key="2">
    <source>
        <dbReference type="ARBA" id="ARBA00004429"/>
    </source>
</evidence>
<protein>
    <recommendedName>
        <fullName evidence="3">histidine kinase</fullName>
        <ecNumber evidence="3">2.7.13.3</ecNumber>
    </recommendedName>
</protein>
<evidence type="ECO:0000259" key="18">
    <source>
        <dbReference type="PROSITE" id="PS50885"/>
    </source>
</evidence>
<reference evidence="19 20" key="1">
    <citation type="submission" date="2020-04" db="EMBL/GenBank/DDBJ databases">
        <title>Usitatibacter rugosus gen. nov., sp. nov. and Usitatibacter palustris sp. nov., novel members of Usitatibacteraceae fam. nov. within the order Nitrosomonadales isolated from soil.</title>
        <authorList>
            <person name="Huber K.J."/>
            <person name="Neumann-Schaal M."/>
            <person name="Geppert A."/>
            <person name="Luckner M."/>
            <person name="Wanner G."/>
            <person name="Overmann J."/>
        </authorList>
    </citation>
    <scope>NUCLEOTIDE SEQUENCE [LARGE SCALE GENOMIC DNA]</scope>
    <source>
        <strain evidence="19 20">Swamp67</strain>
    </source>
</reference>
<dbReference type="SMART" id="SM00304">
    <property type="entry name" value="HAMP"/>
    <property type="match status" value="1"/>
</dbReference>
<keyword evidence="4" id="KW-1003">Cell membrane</keyword>
<dbReference type="Gene3D" id="3.30.450.300">
    <property type="entry name" value="Sensor histidine kinase RisS, periplasmic domain"/>
    <property type="match status" value="1"/>
</dbReference>
<dbReference type="GO" id="GO:0005524">
    <property type="term" value="F:ATP binding"/>
    <property type="evidence" value="ECO:0007669"/>
    <property type="project" value="UniProtKB-KW"/>
</dbReference>
<keyword evidence="13" id="KW-0902">Two-component regulatory system</keyword>
<dbReference type="EMBL" id="CP053073">
    <property type="protein sequence ID" value="QJR14996.1"/>
    <property type="molecule type" value="Genomic_DNA"/>
</dbReference>
<evidence type="ECO:0000313" key="20">
    <source>
        <dbReference type="Proteomes" id="UP000503096"/>
    </source>
</evidence>
<dbReference type="SUPFAM" id="SSF47384">
    <property type="entry name" value="Homodimeric domain of signal transducing histidine kinase"/>
    <property type="match status" value="1"/>
</dbReference>
<evidence type="ECO:0000256" key="6">
    <source>
        <dbReference type="ARBA" id="ARBA00022553"/>
    </source>
</evidence>
<dbReference type="GO" id="GO:0005886">
    <property type="term" value="C:plasma membrane"/>
    <property type="evidence" value="ECO:0007669"/>
    <property type="project" value="UniProtKB-SubCell"/>
</dbReference>
<dbReference type="InterPro" id="IPR003661">
    <property type="entry name" value="HisK_dim/P_dom"/>
</dbReference>
<accession>A0A6M4H5U8</accession>
<dbReference type="Proteomes" id="UP000503096">
    <property type="component" value="Chromosome"/>
</dbReference>
<evidence type="ECO:0000256" key="12">
    <source>
        <dbReference type="ARBA" id="ARBA00022989"/>
    </source>
</evidence>
<evidence type="ECO:0000256" key="1">
    <source>
        <dbReference type="ARBA" id="ARBA00000085"/>
    </source>
</evidence>
<evidence type="ECO:0000256" key="14">
    <source>
        <dbReference type="ARBA" id="ARBA00023136"/>
    </source>
</evidence>
<dbReference type="InterPro" id="IPR038421">
    <property type="entry name" value="RisS_PPD_sf"/>
</dbReference>
<dbReference type="SMART" id="SM00388">
    <property type="entry name" value="HisKA"/>
    <property type="match status" value="1"/>
</dbReference>
<evidence type="ECO:0000259" key="17">
    <source>
        <dbReference type="PROSITE" id="PS50109"/>
    </source>
</evidence>
<gene>
    <name evidence="19" type="primary">rcsC_10</name>
    <name evidence="19" type="ORF">DSM104440_01811</name>
</gene>
<feature type="domain" description="HAMP" evidence="18">
    <location>
        <begin position="232"/>
        <end position="284"/>
    </location>
</feature>
<dbReference type="AlphaFoldDB" id="A0A6M4H5U8"/>
<keyword evidence="14 16" id="KW-0472">Membrane</keyword>
<dbReference type="InterPro" id="IPR003660">
    <property type="entry name" value="HAMP_dom"/>
</dbReference>
<sequence>MKMKLFPVSLLWQTLAVLVAALVLSQLASLWFLNEYVTRPRLMLGIGQFVSHLKTIVAALETLPEHEQREFIARVAEKDGLRIIPADGPRARRRFGIAPGQPAPEQRPPGFEQRQPGPEQNDRPRGEQGLRGEQFPRGEIGPPPIPQLKLAPDIPPVRAFRERVREVFGPNAEVHVRAENANSLWFNVSAGERRYWIVFNRNRIERDATSALIGWGVAGVLIALLAAIFIVWRLNRPLTRLVDAAGKLGRNVEAGAVPETGPSEIRAVARAFNQMKDNLDRQGRERATFLAGISHDLRTPLARLRLDLEMLGGKVEADTQRAMVSDIDDMNSIIDQFIDFARSEAAEPLAPVKLSDAALAATERAARAGANVRCDPVEVPVLMLRPLAVQRLIDNLVGNALKHAGGEVLVRTATVPDGATLSVLDRGPGIPDHLVERLKAPFTRRDEARSGQSGAGLGLAIASRIAAIHGGKLDLLARDGGGLEARVMFPAAR</sequence>
<dbReference type="Gene3D" id="3.30.565.10">
    <property type="entry name" value="Histidine kinase-like ATPase, C-terminal domain"/>
    <property type="match status" value="1"/>
</dbReference>
<feature type="compositionally biased region" description="Basic and acidic residues" evidence="15">
    <location>
        <begin position="120"/>
        <end position="136"/>
    </location>
</feature>
<keyword evidence="7 19" id="KW-0808">Transferase</keyword>
<keyword evidence="11" id="KW-0067">ATP-binding</keyword>
<evidence type="ECO:0000313" key="19">
    <source>
        <dbReference type="EMBL" id="QJR14996.1"/>
    </source>
</evidence>
<evidence type="ECO:0000256" key="15">
    <source>
        <dbReference type="SAM" id="MobiDB-lite"/>
    </source>
</evidence>
<dbReference type="InParanoid" id="A0A6M4H5U8"/>
<dbReference type="PRINTS" id="PR00344">
    <property type="entry name" value="BCTRLSENSOR"/>
</dbReference>
<dbReference type="PANTHER" id="PTHR44936">
    <property type="entry name" value="SENSOR PROTEIN CREC"/>
    <property type="match status" value="1"/>
</dbReference>
<keyword evidence="9" id="KW-0547">Nucleotide-binding</keyword>
<dbReference type="Pfam" id="PF00672">
    <property type="entry name" value="HAMP"/>
    <property type="match status" value="1"/>
</dbReference>
<dbReference type="PROSITE" id="PS50109">
    <property type="entry name" value="HIS_KIN"/>
    <property type="match status" value="1"/>
</dbReference>
<dbReference type="InterPro" id="IPR005467">
    <property type="entry name" value="His_kinase_dom"/>
</dbReference>
<dbReference type="GO" id="GO:0000155">
    <property type="term" value="F:phosphorelay sensor kinase activity"/>
    <property type="evidence" value="ECO:0007669"/>
    <property type="project" value="InterPro"/>
</dbReference>
<dbReference type="KEGG" id="upl:DSM104440_01811"/>
<evidence type="ECO:0000256" key="13">
    <source>
        <dbReference type="ARBA" id="ARBA00023012"/>
    </source>
</evidence>
<dbReference type="Gene3D" id="6.10.340.10">
    <property type="match status" value="1"/>
</dbReference>
<dbReference type="Pfam" id="PF00512">
    <property type="entry name" value="HisKA"/>
    <property type="match status" value="1"/>
</dbReference>
<evidence type="ECO:0000256" key="3">
    <source>
        <dbReference type="ARBA" id="ARBA00012438"/>
    </source>
</evidence>
<evidence type="ECO:0000256" key="7">
    <source>
        <dbReference type="ARBA" id="ARBA00022679"/>
    </source>
</evidence>
<feature type="region of interest" description="Disordered" evidence="15">
    <location>
        <begin position="92"/>
        <end position="151"/>
    </location>
</feature>
<keyword evidence="12 16" id="KW-1133">Transmembrane helix</keyword>
<keyword evidence="10 19" id="KW-0418">Kinase</keyword>
<evidence type="ECO:0000256" key="16">
    <source>
        <dbReference type="SAM" id="Phobius"/>
    </source>
</evidence>
<keyword evidence="5" id="KW-0997">Cell inner membrane</keyword>
<dbReference type="InterPro" id="IPR004358">
    <property type="entry name" value="Sig_transdc_His_kin-like_C"/>
</dbReference>
<dbReference type="Gene3D" id="1.10.287.130">
    <property type="match status" value="1"/>
</dbReference>
<evidence type="ECO:0000256" key="9">
    <source>
        <dbReference type="ARBA" id="ARBA00022741"/>
    </source>
</evidence>
<comment type="catalytic activity">
    <reaction evidence="1">
        <text>ATP + protein L-histidine = ADP + protein N-phospho-L-histidine.</text>
        <dbReference type="EC" id="2.7.13.3"/>
    </reaction>
</comment>
<dbReference type="CDD" id="cd00082">
    <property type="entry name" value="HisKA"/>
    <property type="match status" value="1"/>
</dbReference>
<dbReference type="InterPro" id="IPR036890">
    <property type="entry name" value="HATPase_C_sf"/>
</dbReference>
<organism evidence="19 20">
    <name type="scientific">Usitatibacter palustris</name>
    <dbReference type="NCBI Taxonomy" id="2732487"/>
    <lineage>
        <taxon>Bacteria</taxon>
        <taxon>Pseudomonadati</taxon>
        <taxon>Pseudomonadota</taxon>
        <taxon>Betaproteobacteria</taxon>
        <taxon>Nitrosomonadales</taxon>
        <taxon>Usitatibacteraceae</taxon>
        <taxon>Usitatibacter</taxon>
    </lineage>
</organism>
<dbReference type="RefSeq" id="WP_171161888.1">
    <property type="nucleotide sequence ID" value="NZ_CP053073.1"/>
</dbReference>
<dbReference type="SUPFAM" id="SSF55874">
    <property type="entry name" value="ATPase domain of HSP90 chaperone/DNA topoisomerase II/histidine kinase"/>
    <property type="match status" value="1"/>
</dbReference>
<comment type="subcellular location">
    <subcellularLocation>
        <location evidence="2">Cell inner membrane</location>
        <topology evidence="2">Multi-pass membrane protein</topology>
    </subcellularLocation>
</comment>
<proteinExistence type="predicted"/>
<dbReference type="Pfam" id="PF02518">
    <property type="entry name" value="HATPase_c"/>
    <property type="match status" value="1"/>
</dbReference>
<evidence type="ECO:0000256" key="8">
    <source>
        <dbReference type="ARBA" id="ARBA00022692"/>
    </source>
</evidence>
<dbReference type="EC" id="2.7.13.3" evidence="3"/>
<dbReference type="FunCoup" id="A0A6M4H5U8">
    <property type="interactions" value="128"/>
</dbReference>
<feature type="transmembrane region" description="Helical" evidence="16">
    <location>
        <begin position="212"/>
        <end position="232"/>
    </location>
</feature>
<evidence type="ECO:0000256" key="4">
    <source>
        <dbReference type="ARBA" id="ARBA00022475"/>
    </source>
</evidence>
<name>A0A6M4H5U8_9PROT</name>
<keyword evidence="6" id="KW-0597">Phosphoprotein</keyword>
<evidence type="ECO:0000256" key="11">
    <source>
        <dbReference type="ARBA" id="ARBA00022840"/>
    </source>
</evidence>
<feature type="domain" description="Histidine kinase" evidence="17">
    <location>
        <begin position="292"/>
        <end position="493"/>
    </location>
</feature>
<keyword evidence="20" id="KW-1185">Reference proteome</keyword>
<evidence type="ECO:0000256" key="5">
    <source>
        <dbReference type="ARBA" id="ARBA00022519"/>
    </source>
</evidence>
<evidence type="ECO:0000256" key="10">
    <source>
        <dbReference type="ARBA" id="ARBA00022777"/>
    </source>
</evidence>